<dbReference type="InterPro" id="IPR001732">
    <property type="entry name" value="UDP-Glc/GDP-Man_DH_N"/>
</dbReference>
<keyword evidence="6" id="KW-1185">Reference proteome</keyword>
<dbReference type="InterPro" id="IPR028359">
    <property type="entry name" value="UDP_ManNAc/GlcNAc_DH"/>
</dbReference>
<evidence type="ECO:0000313" key="5">
    <source>
        <dbReference type="EMBL" id="MDT8903830.1"/>
    </source>
</evidence>
<evidence type="ECO:0000256" key="3">
    <source>
        <dbReference type="PIRNR" id="PIRNR000124"/>
    </source>
</evidence>
<evidence type="ECO:0000256" key="1">
    <source>
        <dbReference type="ARBA" id="ARBA00023002"/>
    </source>
</evidence>
<dbReference type="SUPFAM" id="SSF51735">
    <property type="entry name" value="NAD(P)-binding Rossmann-fold domains"/>
    <property type="match status" value="1"/>
</dbReference>
<protein>
    <submittedName>
        <fullName evidence="5">Nucleotide sugar dehydrogenase</fullName>
    </submittedName>
</protein>
<sequence length="452" mass="50261">MKQADETNRQPSDHAAQLKEKIVTRTARVGVIGLGYVGLPLAVEKGKVGFEVIGFDRSAKRVAQVNAGENYIKDVKDEELKALVVNKKLVATEDFARLKEVDVIVICVPTPLTITRDPDISYIVNVTNAIAKHLRNGQLVTLESTTYPGTTSEVILPELAADDKEVGKDFFLAFSPERVDPGNKRYTTQNTSKVVGGITPACLDVAATFYRQTISHVVPVSSTEVAEMTKVFENTYRAVNIALVNELMLLCDRMGIDIWEVVEAAGTKPFGIQTFYPGPGVGGHCIPIDPFYLTWKAREFDFHTRFIELAGEINIQASYHVIDKVIRVLSGSHKSLAGAKILILGVAYKKDIEDYRESPAMKIIDLLLKRQALVQYHDPYVPELQTHDPYTWSMQGSQLTPEILAQADCVVITTDHTNIDYDYVAEYAKLIVDTRNACQKVSAEYKHKITKI</sequence>
<dbReference type="Gene3D" id="3.40.50.720">
    <property type="entry name" value="NAD(P)-binding Rossmann-like Domain"/>
    <property type="match status" value="2"/>
</dbReference>
<keyword evidence="1" id="KW-0560">Oxidoreductase</keyword>
<evidence type="ECO:0000259" key="4">
    <source>
        <dbReference type="SMART" id="SM00984"/>
    </source>
</evidence>
<dbReference type="InterPro" id="IPR036220">
    <property type="entry name" value="UDP-Glc/GDP-Man_DH_C_sf"/>
</dbReference>
<dbReference type="PANTHER" id="PTHR43491:SF1">
    <property type="entry name" value="UDP-N-ACETYL-D-MANNOSAMINE DEHYDROGENASE"/>
    <property type="match status" value="1"/>
</dbReference>
<accession>A0ABU3P479</accession>
<dbReference type="InterPro" id="IPR008927">
    <property type="entry name" value="6-PGluconate_DH-like_C_sf"/>
</dbReference>
<feature type="domain" description="UDP-glucose/GDP-mannose dehydrogenase C-terminal" evidence="4">
    <location>
        <begin position="342"/>
        <end position="440"/>
    </location>
</feature>
<dbReference type="PIRSF" id="PIRSF500136">
    <property type="entry name" value="UDP_ManNAc_DH"/>
    <property type="match status" value="1"/>
</dbReference>
<dbReference type="PANTHER" id="PTHR43491">
    <property type="entry name" value="UDP-N-ACETYL-D-MANNOSAMINE DEHYDROGENASE"/>
    <property type="match status" value="1"/>
</dbReference>
<organism evidence="5 6">
    <name type="scientific">Anaeroselena agilis</name>
    <dbReference type="NCBI Taxonomy" id="3063788"/>
    <lineage>
        <taxon>Bacteria</taxon>
        <taxon>Bacillati</taxon>
        <taxon>Bacillota</taxon>
        <taxon>Negativicutes</taxon>
        <taxon>Acetonemataceae</taxon>
        <taxon>Anaeroselena</taxon>
    </lineage>
</organism>
<dbReference type="Proteomes" id="UP001254848">
    <property type="component" value="Unassembled WGS sequence"/>
</dbReference>
<dbReference type="RefSeq" id="WP_413782273.1">
    <property type="nucleotide sequence ID" value="NZ_JAUOZS010000001.1"/>
</dbReference>
<dbReference type="InterPro" id="IPR036291">
    <property type="entry name" value="NAD(P)-bd_dom_sf"/>
</dbReference>
<evidence type="ECO:0000313" key="6">
    <source>
        <dbReference type="Proteomes" id="UP001254848"/>
    </source>
</evidence>
<dbReference type="Pfam" id="PF03720">
    <property type="entry name" value="UDPG_MGDP_dh_C"/>
    <property type="match status" value="1"/>
</dbReference>
<dbReference type="PIRSF" id="PIRSF000124">
    <property type="entry name" value="UDPglc_GDPman_dh"/>
    <property type="match status" value="1"/>
</dbReference>
<dbReference type="Pfam" id="PF00984">
    <property type="entry name" value="UDPG_MGDP_dh"/>
    <property type="match status" value="1"/>
</dbReference>
<dbReference type="EMBL" id="JAUOZS010000001">
    <property type="protein sequence ID" value="MDT8903830.1"/>
    <property type="molecule type" value="Genomic_DNA"/>
</dbReference>
<keyword evidence="2" id="KW-0520">NAD</keyword>
<dbReference type="SMART" id="SM00984">
    <property type="entry name" value="UDPG_MGDP_dh_C"/>
    <property type="match status" value="1"/>
</dbReference>
<gene>
    <name evidence="5" type="ORF">Q4T40_21580</name>
</gene>
<comment type="similarity">
    <text evidence="3">Belongs to the UDP-glucose/GDP-mannose dehydrogenase family.</text>
</comment>
<comment type="caution">
    <text evidence="5">The sequence shown here is derived from an EMBL/GenBank/DDBJ whole genome shotgun (WGS) entry which is preliminary data.</text>
</comment>
<dbReference type="SUPFAM" id="SSF48179">
    <property type="entry name" value="6-phosphogluconate dehydrogenase C-terminal domain-like"/>
    <property type="match status" value="1"/>
</dbReference>
<dbReference type="Pfam" id="PF03721">
    <property type="entry name" value="UDPG_MGDP_dh_N"/>
    <property type="match status" value="1"/>
</dbReference>
<dbReference type="InterPro" id="IPR014027">
    <property type="entry name" value="UDP-Glc/GDP-Man_DH_C"/>
</dbReference>
<name>A0ABU3P479_9FIRM</name>
<dbReference type="InterPro" id="IPR017476">
    <property type="entry name" value="UDP-Glc/GDP-Man"/>
</dbReference>
<dbReference type="SUPFAM" id="SSF52413">
    <property type="entry name" value="UDP-glucose/GDP-mannose dehydrogenase C-terminal domain"/>
    <property type="match status" value="1"/>
</dbReference>
<reference evidence="5 6" key="1">
    <citation type="submission" date="2023-07" db="EMBL/GenBank/DDBJ databases">
        <title>The novel representative of Negativicutes class, Anaeroselena agilis gen. nov. sp. nov.</title>
        <authorList>
            <person name="Prokofeva M.I."/>
            <person name="Elcheninov A.G."/>
            <person name="Klyukina A."/>
            <person name="Kublanov I.V."/>
            <person name="Frolov E.N."/>
            <person name="Podosokorskaya O.A."/>
        </authorList>
    </citation>
    <scope>NUCLEOTIDE SEQUENCE [LARGE SCALE GENOMIC DNA]</scope>
    <source>
        <strain evidence="5 6">4137-cl</strain>
    </source>
</reference>
<evidence type="ECO:0000256" key="2">
    <source>
        <dbReference type="ARBA" id="ARBA00023027"/>
    </source>
</evidence>
<dbReference type="NCBIfam" id="TIGR03026">
    <property type="entry name" value="NDP-sugDHase"/>
    <property type="match status" value="1"/>
</dbReference>
<proteinExistence type="inferred from homology"/>
<dbReference type="InterPro" id="IPR014026">
    <property type="entry name" value="UDP-Glc/GDP-Man_DH_dimer"/>
</dbReference>